<evidence type="ECO:0000313" key="4">
    <source>
        <dbReference type="Proteomes" id="UP000717624"/>
    </source>
</evidence>
<evidence type="ECO:0000313" key="3">
    <source>
        <dbReference type="EMBL" id="MBM7590991.1"/>
    </source>
</evidence>
<keyword evidence="4" id="KW-1185">Reference proteome</keyword>
<keyword evidence="1" id="KW-1133">Transmembrane helix</keyword>
<dbReference type="RefSeq" id="WP_204518725.1">
    <property type="nucleotide sequence ID" value="NZ_BAABIN010000005.1"/>
</dbReference>
<dbReference type="Pfam" id="PF09835">
    <property type="entry name" value="DUF2062"/>
    <property type="match status" value="1"/>
</dbReference>
<organism evidence="3 4">
    <name type="scientific">Brevibacillus fulvus</name>
    <dbReference type="NCBI Taxonomy" id="1125967"/>
    <lineage>
        <taxon>Bacteria</taxon>
        <taxon>Bacillati</taxon>
        <taxon>Bacillota</taxon>
        <taxon>Bacilli</taxon>
        <taxon>Bacillales</taxon>
        <taxon>Paenibacillaceae</taxon>
        <taxon>Brevibacillus</taxon>
    </lineage>
</organism>
<keyword evidence="1" id="KW-0812">Transmembrane</keyword>
<evidence type="ECO:0000259" key="2">
    <source>
        <dbReference type="Pfam" id="PF09835"/>
    </source>
</evidence>
<evidence type="ECO:0000256" key="1">
    <source>
        <dbReference type="SAM" id="Phobius"/>
    </source>
</evidence>
<dbReference type="InterPro" id="IPR018639">
    <property type="entry name" value="DUF2062"/>
</dbReference>
<feature type="transmembrane region" description="Helical" evidence="1">
    <location>
        <begin position="64"/>
        <end position="82"/>
    </location>
</feature>
<sequence length="159" mass="18314">MWKKIYRKLKYEYYKLIRMKGAPSFVARGFSVGIFIEFITLPTFGLAFLLLYPMNLLFRSSFSSSLIGFVIGKLVLPVFMVINLKVGGTLVGKHMQDHLAQGGHSPFGWLSWMKRNGIAYFTGSFVVGLIVSIASYFLVYSVLQWYRKKRSRRFLSQND</sequence>
<feature type="domain" description="DUF2062" evidence="2">
    <location>
        <begin position="7"/>
        <end position="151"/>
    </location>
</feature>
<dbReference type="AlphaFoldDB" id="A0A938Y2X1"/>
<gene>
    <name evidence="3" type="ORF">JOD01_002603</name>
</gene>
<comment type="caution">
    <text evidence="3">The sequence shown here is derived from an EMBL/GenBank/DDBJ whole genome shotgun (WGS) entry which is preliminary data.</text>
</comment>
<feature type="transmembrane region" description="Helical" evidence="1">
    <location>
        <begin position="29"/>
        <end position="52"/>
    </location>
</feature>
<name>A0A938Y2X1_9BACL</name>
<dbReference type="EMBL" id="JAFBEB010000008">
    <property type="protein sequence ID" value="MBM7590991.1"/>
    <property type="molecule type" value="Genomic_DNA"/>
</dbReference>
<proteinExistence type="predicted"/>
<reference evidence="3" key="1">
    <citation type="submission" date="2021-01" db="EMBL/GenBank/DDBJ databases">
        <title>Genomic Encyclopedia of Type Strains, Phase IV (KMG-IV): sequencing the most valuable type-strain genomes for metagenomic binning, comparative biology and taxonomic classification.</title>
        <authorList>
            <person name="Goeker M."/>
        </authorList>
    </citation>
    <scope>NUCLEOTIDE SEQUENCE</scope>
    <source>
        <strain evidence="3">DSM 25523</strain>
    </source>
</reference>
<accession>A0A938Y2X1</accession>
<protein>
    <submittedName>
        <fullName evidence="3">Uncharacterized protein (DUF2062 family)</fullName>
    </submittedName>
</protein>
<dbReference type="PANTHER" id="PTHR40547:SF1">
    <property type="entry name" value="SLL0298 PROTEIN"/>
    <property type="match status" value="1"/>
</dbReference>
<dbReference type="Proteomes" id="UP000717624">
    <property type="component" value="Unassembled WGS sequence"/>
</dbReference>
<feature type="transmembrane region" description="Helical" evidence="1">
    <location>
        <begin position="118"/>
        <end position="143"/>
    </location>
</feature>
<dbReference type="PANTHER" id="PTHR40547">
    <property type="entry name" value="SLL0298 PROTEIN"/>
    <property type="match status" value="1"/>
</dbReference>
<keyword evidence="1" id="KW-0472">Membrane</keyword>